<sequence length="121" mass="12866">MGLAAASLEGFPYRGFRIGGFATEALRRKGGVGGLTRAHTTGRRGPSLAAPPVVSHLVAPLRMLFGLLEVSSCIRNGPTKIIINRIIFIAVFHHNPFFSVLGPNIIAGHESKPKQVALNVS</sequence>
<dbReference type="AlphaFoldDB" id="A0AAD8RCQ2"/>
<comment type="caution">
    <text evidence="1">The sequence shown here is derived from an EMBL/GenBank/DDBJ whole genome shotgun (WGS) entry which is preliminary data.</text>
</comment>
<proteinExistence type="predicted"/>
<evidence type="ECO:0000313" key="1">
    <source>
        <dbReference type="EMBL" id="KAK1619238.1"/>
    </source>
</evidence>
<reference evidence="1" key="1">
    <citation type="submission" date="2023-07" db="EMBL/GenBank/DDBJ databases">
        <title>A chromosome-level genome assembly of Lolium multiflorum.</title>
        <authorList>
            <person name="Chen Y."/>
            <person name="Copetti D."/>
            <person name="Kolliker R."/>
            <person name="Studer B."/>
        </authorList>
    </citation>
    <scope>NUCLEOTIDE SEQUENCE</scope>
    <source>
        <strain evidence="1">02402/16</strain>
        <tissue evidence="1">Leaf</tissue>
    </source>
</reference>
<protein>
    <submittedName>
        <fullName evidence="1">Uncharacterized protein</fullName>
    </submittedName>
</protein>
<evidence type="ECO:0000313" key="2">
    <source>
        <dbReference type="Proteomes" id="UP001231189"/>
    </source>
</evidence>
<name>A0AAD8RCQ2_LOLMU</name>
<accession>A0AAD8RCQ2</accession>
<dbReference type="EMBL" id="JAUUTY010000006">
    <property type="protein sequence ID" value="KAK1619238.1"/>
    <property type="molecule type" value="Genomic_DNA"/>
</dbReference>
<organism evidence="1 2">
    <name type="scientific">Lolium multiflorum</name>
    <name type="common">Italian ryegrass</name>
    <name type="synonym">Lolium perenne subsp. multiflorum</name>
    <dbReference type="NCBI Taxonomy" id="4521"/>
    <lineage>
        <taxon>Eukaryota</taxon>
        <taxon>Viridiplantae</taxon>
        <taxon>Streptophyta</taxon>
        <taxon>Embryophyta</taxon>
        <taxon>Tracheophyta</taxon>
        <taxon>Spermatophyta</taxon>
        <taxon>Magnoliopsida</taxon>
        <taxon>Liliopsida</taxon>
        <taxon>Poales</taxon>
        <taxon>Poaceae</taxon>
        <taxon>BOP clade</taxon>
        <taxon>Pooideae</taxon>
        <taxon>Poodae</taxon>
        <taxon>Poeae</taxon>
        <taxon>Poeae Chloroplast Group 2 (Poeae type)</taxon>
        <taxon>Loliodinae</taxon>
        <taxon>Loliinae</taxon>
        <taxon>Lolium</taxon>
    </lineage>
</organism>
<dbReference type="Proteomes" id="UP001231189">
    <property type="component" value="Unassembled WGS sequence"/>
</dbReference>
<keyword evidence="2" id="KW-1185">Reference proteome</keyword>
<gene>
    <name evidence="1" type="ORF">QYE76_024755</name>
</gene>